<dbReference type="PANTHER" id="PTHR34817">
    <property type="entry name" value="NUCLEOTIDYLTRANSFERASE"/>
    <property type="match status" value="1"/>
</dbReference>
<comment type="caution">
    <text evidence="1">The sequence shown here is derived from an EMBL/GenBank/DDBJ whole genome shotgun (WGS) entry which is preliminary data.</text>
</comment>
<dbReference type="Proteomes" id="UP001160301">
    <property type="component" value="Unassembled WGS sequence"/>
</dbReference>
<accession>A0ABT6NJ16</accession>
<dbReference type="Pfam" id="PF10127">
    <property type="entry name" value="RlaP"/>
    <property type="match status" value="1"/>
</dbReference>
<dbReference type="PANTHER" id="PTHR34817:SF1">
    <property type="entry name" value="NUCLEOTIDYLTRANSFERASE"/>
    <property type="match status" value="1"/>
</dbReference>
<evidence type="ECO:0000313" key="2">
    <source>
        <dbReference type="Proteomes" id="UP001160301"/>
    </source>
</evidence>
<keyword evidence="2" id="KW-1185">Reference proteome</keyword>
<protein>
    <submittedName>
        <fullName evidence="1">Nucleotidyltransferase domain-containing protein</fullName>
    </submittedName>
</protein>
<organism evidence="1 2">
    <name type="scientific">Polyangium sorediatum</name>
    <dbReference type="NCBI Taxonomy" id="889274"/>
    <lineage>
        <taxon>Bacteria</taxon>
        <taxon>Pseudomonadati</taxon>
        <taxon>Myxococcota</taxon>
        <taxon>Polyangia</taxon>
        <taxon>Polyangiales</taxon>
        <taxon>Polyangiaceae</taxon>
        <taxon>Polyangium</taxon>
    </lineage>
</organism>
<reference evidence="1 2" key="1">
    <citation type="submission" date="2023-04" db="EMBL/GenBank/DDBJ databases">
        <title>The genome sequence of Polyangium sorediatum DSM14670.</title>
        <authorList>
            <person name="Zhang X."/>
        </authorList>
    </citation>
    <scope>NUCLEOTIDE SEQUENCE [LARGE SCALE GENOMIC DNA]</scope>
    <source>
        <strain evidence="1 2">DSM 14670</strain>
    </source>
</reference>
<sequence length="274" mass="29939">MTNEKGREAIELVMQFDVLPDAQAKVARGVLEEEGAAREHIVVLLSGAHAYGFASPDSDLDLKAVHVVPTSLLVGLDTAPGARDRMEVIEGVEIDYTSNEVGPVLAGILGGNGNYLERILGAPALVASPLLEGLRPLVRGALSRRVYRHYAGFAKNQRKAAEEEGGTTAKRVLYVLRTALTGTHLLRAGEVVTDVARLFPEYGFEEASELVTMKRAGEKTKLSSRDVKRFRACLDRAMRLLEEAREHSVLPAAPSDEASRVLSEWLIALRKQRF</sequence>
<proteinExistence type="predicted"/>
<dbReference type="InterPro" id="IPR018775">
    <property type="entry name" value="RlaP"/>
</dbReference>
<gene>
    <name evidence="1" type="ORF">QHF89_02335</name>
</gene>
<dbReference type="EMBL" id="JARZHI010000002">
    <property type="protein sequence ID" value="MDI1428304.1"/>
    <property type="molecule type" value="Genomic_DNA"/>
</dbReference>
<dbReference type="RefSeq" id="WP_284719940.1">
    <property type="nucleotide sequence ID" value="NZ_JARZHI010000002.1"/>
</dbReference>
<evidence type="ECO:0000313" key="1">
    <source>
        <dbReference type="EMBL" id="MDI1428304.1"/>
    </source>
</evidence>
<name>A0ABT6NJ16_9BACT</name>